<comment type="caution">
    <text evidence="1">The sequence shown here is derived from an EMBL/GenBank/DDBJ whole genome shotgun (WGS) entry which is preliminary data.</text>
</comment>
<organism evidence="1 2">
    <name type="scientific">Microbacterium helvum</name>
    <dbReference type="NCBI Taxonomy" id="2773713"/>
    <lineage>
        <taxon>Bacteria</taxon>
        <taxon>Bacillati</taxon>
        <taxon>Actinomycetota</taxon>
        <taxon>Actinomycetes</taxon>
        <taxon>Micrococcales</taxon>
        <taxon>Microbacteriaceae</taxon>
        <taxon>Microbacterium</taxon>
    </lineage>
</organism>
<gene>
    <name evidence="1" type="ORF">IF188_09685</name>
</gene>
<reference evidence="1 2" key="1">
    <citation type="submission" date="2020-09" db="EMBL/GenBank/DDBJ databases">
        <title>Isolation and identification of active actinomycetes.</title>
        <authorList>
            <person name="Li X."/>
        </authorList>
    </citation>
    <scope>NUCLEOTIDE SEQUENCE [LARGE SCALE GENOMIC DNA]</scope>
    <source>
        <strain evidence="1 2">NEAU-LLC</strain>
    </source>
</reference>
<evidence type="ECO:0000313" key="1">
    <source>
        <dbReference type="EMBL" id="MBD3941965.1"/>
    </source>
</evidence>
<dbReference type="EMBL" id="JACXZS010000005">
    <property type="protein sequence ID" value="MBD3941965.1"/>
    <property type="molecule type" value="Genomic_DNA"/>
</dbReference>
<accession>A0ABR8NMS7</accession>
<evidence type="ECO:0000313" key="2">
    <source>
        <dbReference type="Proteomes" id="UP000598426"/>
    </source>
</evidence>
<dbReference type="RefSeq" id="WP_191171579.1">
    <property type="nucleotide sequence ID" value="NZ_JACXZS010000005.1"/>
</dbReference>
<sequence>MTGVDVDRLALSHELASLAERFAIEATLWREPSAREECERTARHLAELSRLAIWSSSNIETLTAYADAARLLAGHIEGTRRFFKIILTPPNINRK</sequence>
<protein>
    <submittedName>
        <fullName evidence="1">Uncharacterized protein</fullName>
    </submittedName>
</protein>
<proteinExistence type="predicted"/>
<name>A0ABR8NMS7_9MICO</name>
<keyword evidence="2" id="KW-1185">Reference proteome</keyword>
<dbReference type="Proteomes" id="UP000598426">
    <property type="component" value="Unassembled WGS sequence"/>
</dbReference>